<organism evidence="1 2">
    <name type="scientific">Paraburkholderia fungorum</name>
    <dbReference type="NCBI Taxonomy" id="134537"/>
    <lineage>
        <taxon>Bacteria</taxon>
        <taxon>Pseudomonadati</taxon>
        <taxon>Pseudomonadota</taxon>
        <taxon>Betaproteobacteria</taxon>
        <taxon>Burkholderiales</taxon>
        <taxon>Burkholderiaceae</taxon>
        <taxon>Paraburkholderia</taxon>
    </lineage>
</organism>
<evidence type="ECO:0000313" key="1">
    <source>
        <dbReference type="EMBL" id="RKF31572.1"/>
    </source>
</evidence>
<name>A0A3R7GMT2_9BURK</name>
<dbReference type="RefSeq" id="WP_120348996.1">
    <property type="nucleotide sequence ID" value="NZ_MCAS01000067.1"/>
</dbReference>
<reference evidence="1 2" key="1">
    <citation type="submission" date="2016-07" db="EMBL/GenBank/DDBJ databases">
        <title>Genome analysis of Burkholderia fungorum ES3-20.</title>
        <authorList>
            <person name="Xu D."/>
            <person name="Yao R."/>
            <person name="Zheng S."/>
        </authorList>
    </citation>
    <scope>NUCLEOTIDE SEQUENCE [LARGE SCALE GENOMIC DNA]</scope>
    <source>
        <strain evidence="1 2">ES3-20</strain>
    </source>
</reference>
<protein>
    <submittedName>
        <fullName evidence="1">Proline hydroxylase</fullName>
    </submittedName>
</protein>
<dbReference type="Pfam" id="PF09859">
    <property type="entry name" value="Oxygenase-NA"/>
    <property type="match status" value="1"/>
</dbReference>
<gene>
    <name evidence="1" type="ORF">BCY88_12490</name>
</gene>
<proteinExistence type="predicted"/>
<dbReference type="OrthoDB" id="9781972at2"/>
<dbReference type="AlphaFoldDB" id="A0A3R7GMT2"/>
<evidence type="ECO:0000313" key="2">
    <source>
        <dbReference type="Proteomes" id="UP000283709"/>
    </source>
</evidence>
<comment type="caution">
    <text evidence="1">The sequence shown here is derived from an EMBL/GenBank/DDBJ whole genome shotgun (WGS) entry which is preliminary data.</text>
</comment>
<dbReference type="EMBL" id="MCAS01000067">
    <property type="protein sequence ID" value="RKF31572.1"/>
    <property type="molecule type" value="Genomic_DNA"/>
</dbReference>
<dbReference type="InterPro" id="IPR018655">
    <property type="entry name" value="DUF2086"/>
</dbReference>
<sequence>MNTVAKDPHSQLPALELELGFELEPKHTGARESATGSLTQRVNAIDWFDVEEELNGYGCAMLRNLLGAQECDALSALYPRDDLYRSRVVMARHGFGRGEYKYFAYPLPHRVAQLRAALYPRLAPVANRWNEVMNIDVRYPAAHDEFIARCHAAGQMRPTPLILQYATDDYNCLHQDLYGEHVFPLQIAILLSEPGKDFTGGEFVMTEQRPRMQSRTEVVPLCKGDAVVFAVHHRPVQGTRGVYRVNLRHGVSRLRSGHRHTLGVIFHDAT</sequence>
<dbReference type="Proteomes" id="UP000283709">
    <property type="component" value="Unassembled WGS sequence"/>
</dbReference>
<dbReference type="Gene3D" id="2.60.120.620">
    <property type="entry name" value="q2cbj1_9rhob like domain"/>
    <property type="match status" value="1"/>
</dbReference>
<accession>A0A3R7GMT2</accession>